<dbReference type="STRING" id="190974.SAMN05216439_1677"/>
<gene>
    <name evidence="1" type="ORF">SAMN05216439_1677</name>
</gene>
<reference evidence="1 2" key="1">
    <citation type="submission" date="2016-10" db="EMBL/GenBank/DDBJ databases">
        <authorList>
            <person name="de Groot N.N."/>
        </authorList>
    </citation>
    <scope>NUCLEOTIDE SEQUENCE [LARGE SCALE GENOMIC DNA]</scope>
    <source>
        <strain evidence="1 2">DSM 11978</strain>
    </source>
</reference>
<dbReference type="OrthoDB" id="73377at2157"/>
<accession>A0A1H7L1H3</accession>
<evidence type="ECO:0000313" key="2">
    <source>
        <dbReference type="Proteomes" id="UP000199506"/>
    </source>
</evidence>
<name>A0A1H7L1H3_9EURY</name>
<dbReference type="RefSeq" id="WP_069575066.1">
    <property type="nucleotide sequence ID" value="NZ_FOAK01000007.1"/>
</dbReference>
<dbReference type="Proteomes" id="UP000199506">
    <property type="component" value="Unassembled WGS sequence"/>
</dbReference>
<sequence>MVELKDIAQENEVDLENCVVFVRGEDDILAVDVSNAKIRQRSDDTMGFTFSITPEQTLKFEEYFNKFANGEKFYFDISQTGYRPAYYRGLSQINKEVSEEYDTKFNVTLFAQKAIVEPDDSYFAPTCACCQFCHL</sequence>
<protein>
    <submittedName>
        <fullName evidence="1">Uncharacterized protein</fullName>
    </submittedName>
</protein>
<proteinExistence type="predicted"/>
<dbReference type="EMBL" id="FOAK01000007">
    <property type="protein sequence ID" value="SEK92871.1"/>
    <property type="molecule type" value="Genomic_DNA"/>
</dbReference>
<organism evidence="1 2">
    <name type="scientific">Methanobrevibacter gottschalkii</name>
    <dbReference type="NCBI Taxonomy" id="190974"/>
    <lineage>
        <taxon>Archaea</taxon>
        <taxon>Methanobacteriati</taxon>
        <taxon>Methanobacteriota</taxon>
        <taxon>Methanomada group</taxon>
        <taxon>Methanobacteria</taxon>
        <taxon>Methanobacteriales</taxon>
        <taxon>Methanobacteriaceae</taxon>
        <taxon>Methanobrevibacter</taxon>
    </lineage>
</organism>
<dbReference type="AlphaFoldDB" id="A0A1H7L1H3"/>
<evidence type="ECO:0000313" key="1">
    <source>
        <dbReference type="EMBL" id="SEK92871.1"/>
    </source>
</evidence>